<feature type="transmembrane region" description="Helical" evidence="1">
    <location>
        <begin position="20"/>
        <end position="46"/>
    </location>
</feature>
<name>A0A1Y2SH39_9GAMM</name>
<keyword evidence="3" id="KW-1185">Reference proteome</keyword>
<organism evidence="2 3">
    <name type="scientific">Xenorhabdus vietnamensis</name>
    <dbReference type="NCBI Taxonomy" id="351656"/>
    <lineage>
        <taxon>Bacteria</taxon>
        <taxon>Pseudomonadati</taxon>
        <taxon>Pseudomonadota</taxon>
        <taxon>Gammaproteobacteria</taxon>
        <taxon>Enterobacterales</taxon>
        <taxon>Morganellaceae</taxon>
        <taxon>Xenorhabdus</taxon>
    </lineage>
</organism>
<keyword evidence="1" id="KW-0472">Membrane</keyword>
<dbReference type="Proteomes" id="UP000194350">
    <property type="component" value="Unassembled WGS sequence"/>
</dbReference>
<keyword evidence="1" id="KW-1133">Transmembrane helix</keyword>
<dbReference type="AlphaFoldDB" id="A0A1Y2SH39"/>
<evidence type="ECO:0000256" key="1">
    <source>
        <dbReference type="SAM" id="Phobius"/>
    </source>
</evidence>
<comment type="caution">
    <text evidence="2">The sequence shown here is derived from an EMBL/GenBank/DDBJ whole genome shotgun (WGS) entry which is preliminary data.</text>
</comment>
<reference evidence="2 3" key="1">
    <citation type="submission" date="2016-10" db="EMBL/GenBank/DDBJ databases">
        <title>Systematic genetic and metabolomic analysis of Xenorhabdus and Photorhabdus spp., highlights the requirements for a dual symbiotic and pathogenic life style.</title>
        <authorList>
            <person name="Tobias N.J."/>
            <person name="Wolff H."/>
            <person name="Djahanschiri B."/>
            <person name="Pidot S.J."/>
            <person name="Stinear T.P."/>
            <person name="Ebersberger I."/>
            <person name="Bode H.B."/>
        </authorList>
    </citation>
    <scope>NUCLEOTIDE SEQUENCE [LARGE SCALE GENOMIC DNA]</scope>
    <source>
        <strain evidence="2 3">DSM 22392</strain>
    </source>
</reference>
<dbReference type="EMBL" id="MUBJ01000002">
    <property type="protein sequence ID" value="OTA17947.1"/>
    <property type="molecule type" value="Genomic_DNA"/>
</dbReference>
<keyword evidence="1" id="KW-0812">Transmembrane</keyword>
<evidence type="ECO:0000313" key="2">
    <source>
        <dbReference type="EMBL" id="OTA17947.1"/>
    </source>
</evidence>
<protein>
    <submittedName>
        <fullName evidence="2">Uncharacterized protein</fullName>
    </submittedName>
</protein>
<sequence length="85" mass="10004">MLLRGTSRKILYIRIDTDIYTDITFILFIFQVAALLAMLQLEIYYLNPTGSSPSSLFSCEKLFNFKYRKIFGQIGIREYFLAFLQ</sequence>
<accession>A0A1Y2SH39</accession>
<evidence type="ECO:0000313" key="3">
    <source>
        <dbReference type="Proteomes" id="UP000194350"/>
    </source>
</evidence>
<proteinExistence type="predicted"/>
<gene>
    <name evidence="2" type="ORF">Xvie_00625</name>
</gene>